<keyword evidence="1" id="KW-0472">Membrane</keyword>
<feature type="transmembrane region" description="Helical" evidence="1">
    <location>
        <begin position="170"/>
        <end position="194"/>
    </location>
</feature>
<dbReference type="SMART" id="SM00267">
    <property type="entry name" value="GGDEF"/>
    <property type="match status" value="1"/>
</dbReference>
<proteinExistence type="predicted"/>
<feature type="transmembrane region" description="Helical" evidence="1">
    <location>
        <begin position="214"/>
        <end position="235"/>
    </location>
</feature>
<name>A0ABV8QCR6_9GAMM</name>
<evidence type="ECO:0000313" key="5">
    <source>
        <dbReference type="Proteomes" id="UP001595798"/>
    </source>
</evidence>
<accession>A0ABV8QCR6</accession>
<dbReference type="Proteomes" id="UP001595798">
    <property type="component" value="Unassembled WGS sequence"/>
</dbReference>
<dbReference type="PANTHER" id="PTHR35152:SF1">
    <property type="entry name" value="DOMAIN SIGNALLING PROTEIN, PUTATIVE (AFU_ORTHOLOGUE AFUA_5G11310)-RELATED"/>
    <property type="match status" value="1"/>
</dbReference>
<feature type="transmembrane region" description="Helical" evidence="1">
    <location>
        <begin position="72"/>
        <end position="92"/>
    </location>
</feature>
<keyword evidence="5" id="KW-1185">Reference proteome</keyword>
<keyword evidence="1" id="KW-1133">Transmembrane helix</keyword>
<evidence type="ECO:0000259" key="3">
    <source>
        <dbReference type="PROSITE" id="PS50924"/>
    </source>
</evidence>
<dbReference type="InterPro" id="IPR005330">
    <property type="entry name" value="MHYT_dom"/>
</dbReference>
<dbReference type="RefSeq" id="WP_379885530.1">
    <property type="nucleotide sequence ID" value="NZ_JBHSDI010000007.1"/>
</dbReference>
<feature type="transmembrane region" description="Helical" evidence="1">
    <location>
        <begin position="104"/>
        <end position="124"/>
    </location>
</feature>
<keyword evidence="1" id="KW-0812">Transmembrane</keyword>
<comment type="caution">
    <text evidence="4">The sequence shown here is derived from an EMBL/GenBank/DDBJ whole genome shotgun (WGS) entry which is preliminary data.</text>
</comment>
<evidence type="ECO:0000256" key="2">
    <source>
        <dbReference type="SAM" id="MobiDB-lite"/>
    </source>
</evidence>
<protein>
    <submittedName>
        <fullName evidence="4">MHYT domain-containing protein</fullName>
    </submittedName>
</protein>
<sequence>MSGHYDYGLVVVSYFVAVLAGYSALYFGAQLTHALSRRTLWLGLGALTMGTGVWTMHFVGMQAHKMEISLSYDLWLTLLSWLAAVIASGLALQRIGLPRISPLQIGASTVFMASGIVIMHYLGMEAVRLTPGLQYHWPWVAVSVVIALAASAGAMILCRQLADAEGDHANVFHSAAALVMGAAISGMHYTGMFAVTYPVGSAPHPDNLLTGDWMGIPLAVTISALLVLAMVVIILDRRNARIAAEQAEAHRERLEQMAFEDTETGLPNRSALDQYLLDCIVRAGREKRTFALLYLNISNYRDQAPAKSSRECNQWLPGVAHALKQLAAENTAGWWLARYSDSAFALVIEEPHSNAQQPLFRRIQELVTNALSIGEHLQWEAGHSLFPDSGSSSRSLIRGAMVIRNPGQIGDFSRPPRFADINGDTSPENVSELPLTERV</sequence>
<dbReference type="Pfam" id="PF00990">
    <property type="entry name" value="GGDEF"/>
    <property type="match status" value="1"/>
</dbReference>
<dbReference type="PANTHER" id="PTHR35152">
    <property type="entry name" value="DOMAIN SIGNALLING PROTEIN, PUTATIVE (AFU_ORTHOLOGUE AFUA_5G11310)-RELATED"/>
    <property type="match status" value="1"/>
</dbReference>
<dbReference type="InterPro" id="IPR029787">
    <property type="entry name" value="Nucleotide_cyclase"/>
</dbReference>
<feature type="transmembrane region" description="Helical" evidence="1">
    <location>
        <begin position="6"/>
        <end position="28"/>
    </location>
</feature>
<feature type="transmembrane region" description="Helical" evidence="1">
    <location>
        <begin position="136"/>
        <end position="158"/>
    </location>
</feature>
<dbReference type="Pfam" id="PF03707">
    <property type="entry name" value="MHYT"/>
    <property type="match status" value="2"/>
</dbReference>
<evidence type="ECO:0000256" key="1">
    <source>
        <dbReference type="PROSITE-ProRule" id="PRU00244"/>
    </source>
</evidence>
<gene>
    <name evidence="4" type="ORF">ACFOZ5_03845</name>
</gene>
<dbReference type="SUPFAM" id="SSF55073">
    <property type="entry name" value="Nucleotide cyclase"/>
    <property type="match status" value="1"/>
</dbReference>
<feature type="domain" description="MHYT" evidence="3">
    <location>
        <begin position="5"/>
        <end position="198"/>
    </location>
</feature>
<reference evidence="5" key="1">
    <citation type="journal article" date="2019" name="Int. J. Syst. Evol. Microbiol.">
        <title>The Global Catalogue of Microorganisms (GCM) 10K type strain sequencing project: providing services to taxonomists for standard genome sequencing and annotation.</title>
        <authorList>
            <consortium name="The Broad Institute Genomics Platform"/>
            <consortium name="The Broad Institute Genome Sequencing Center for Infectious Disease"/>
            <person name="Wu L."/>
            <person name="Ma J."/>
        </authorList>
    </citation>
    <scope>NUCLEOTIDE SEQUENCE [LARGE SCALE GENOMIC DNA]</scope>
    <source>
        <strain evidence="5">CECT 7297</strain>
    </source>
</reference>
<feature type="transmembrane region" description="Helical" evidence="1">
    <location>
        <begin position="40"/>
        <end position="60"/>
    </location>
</feature>
<organism evidence="4 5">
    <name type="scientific">Marinobacter lacisalsi</name>
    <dbReference type="NCBI Taxonomy" id="475979"/>
    <lineage>
        <taxon>Bacteria</taxon>
        <taxon>Pseudomonadati</taxon>
        <taxon>Pseudomonadota</taxon>
        <taxon>Gammaproteobacteria</taxon>
        <taxon>Pseudomonadales</taxon>
        <taxon>Marinobacteraceae</taxon>
        <taxon>Marinobacter</taxon>
    </lineage>
</organism>
<dbReference type="PROSITE" id="PS50924">
    <property type="entry name" value="MHYT"/>
    <property type="match status" value="1"/>
</dbReference>
<dbReference type="Gene3D" id="3.30.70.270">
    <property type="match status" value="1"/>
</dbReference>
<dbReference type="InterPro" id="IPR000160">
    <property type="entry name" value="GGDEF_dom"/>
</dbReference>
<dbReference type="InterPro" id="IPR043128">
    <property type="entry name" value="Rev_trsase/Diguanyl_cyclase"/>
</dbReference>
<dbReference type="EMBL" id="JBHSDI010000007">
    <property type="protein sequence ID" value="MFC4258162.1"/>
    <property type="molecule type" value="Genomic_DNA"/>
</dbReference>
<feature type="region of interest" description="Disordered" evidence="2">
    <location>
        <begin position="413"/>
        <end position="439"/>
    </location>
</feature>
<evidence type="ECO:0000313" key="4">
    <source>
        <dbReference type="EMBL" id="MFC4258162.1"/>
    </source>
</evidence>